<reference evidence="2" key="1">
    <citation type="journal article" date="2019" name="Int. J. Syst. Evol. Microbiol.">
        <title>The Global Catalogue of Microorganisms (GCM) 10K type strain sequencing project: providing services to taxonomists for standard genome sequencing and annotation.</title>
        <authorList>
            <consortium name="The Broad Institute Genomics Platform"/>
            <consortium name="The Broad Institute Genome Sequencing Center for Infectious Disease"/>
            <person name="Wu L."/>
            <person name="Ma J."/>
        </authorList>
    </citation>
    <scope>NUCLEOTIDE SEQUENCE [LARGE SCALE GENOMIC DNA]</scope>
    <source>
        <strain evidence="2">JCM 15481</strain>
    </source>
</reference>
<sequence length="303" mass="32298">MKDPGRLVDVVLWALGDADEEGCSSDEKWEQAMGLLRRIGPDVVLLSGSKLAETGQIDLGMPGAVSAPSGEDGEERDRTAVGVAINPEVFSAAGAAETRSRAWWDNPVRMPVELNIAPGAGELHVVSFSMCQHAAGWREGEAGWLTGLVRDGAVILAGGPTASYPQQRDHKIMLPDFSTSGDAVQRAHRTRTDGLGWWADTVPDAVLAGGDPAVYQDLARYAARHCKLPDAVDPTVAANAVRDAGQRTTRVYGSGGVAGAVHSVVLLPETDTRRISPHRLVITRLHLDRLVRLLSERSPTPAV</sequence>
<keyword evidence="2" id="KW-1185">Reference proteome</keyword>
<dbReference type="Proteomes" id="UP001500443">
    <property type="component" value="Unassembled WGS sequence"/>
</dbReference>
<organism evidence="1 2">
    <name type="scientific">Streptomyces synnematoformans</name>
    <dbReference type="NCBI Taxonomy" id="415721"/>
    <lineage>
        <taxon>Bacteria</taxon>
        <taxon>Bacillati</taxon>
        <taxon>Actinomycetota</taxon>
        <taxon>Actinomycetes</taxon>
        <taxon>Kitasatosporales</taxon>
        <taxon>Streptomycetaceae</taxon>
        <taxon>Streptomyces</taxon>
    </lineage>
</organism>
<proteinExistence type="predicted"/>
<comment type="caution">
    <text evidence="1">The sequence shown here is derived from an EMBL/GenBank/DDBJ whole genome shotgun (WGS) entry which is preliminary data.</text>
</comment>
<dbReference type="EMBL" id="BAAAPF010000110">
    <property type="protein sequence ID" value="GAA2128011.1"/>
    <property type="molecule type" value="Genomic_DNA"/>
</dbReference>
<accession>A0ABP5KA47</accession>
<evidence type="ECO:0000313" key="2">
    <source>
        <dbReference type="Proteomes" id="UP001500443"/>
    </source>
</evidence>
<protein>
    <submittedName>
        <fullName evidence="1">Uncharacterized protein</fullName>
    </submittedName>
</protein>
<gene>
    <name evidence="1" type="ORF">GCM10009802_35020</name>
</gene>
<evidence type="ECO:0000313" key="1">
    <source>
        <dbReference type="EMBL" id="GAA2128011.1"/>
    </source>
</evidence>
<name>A0ABP5KA47_9ACTN</name>